<sequence length="420" mass="47757">MNNMLISISLKYIKDVKKKKVIVIGDILLDKYTYGKVSSVSTGIKLPIIEKNKTIYNLGGASNVAANLADFYNETYLLGIIGNDYYASIVDDLCHKNGVTLLSQKLDKTNLKERIYIDTQQVMRLDNNIKSCSYDSDLLNMYLHQKDPDIVVVVDYLYGCIDQNVIDIIQNYCISNNKSVIVHSRDLSRYKIDKDTVLFLNKEEYSTYKYSLNISDQDITNRRIITEGANGVTYIDCYKNIHQKQSLVNPINVSGAGDSVLATASIIECCGKFDFDELTLLNEVGALAVQSKETYILNKQDLISKVIVSLNKENSCRKLCSLDQLKVIFSHLDATNINLLVIEENILAQLSHLERCLKSMEFNVLLIQKNNEYLRIESEIIKLLALIDSINIIVYSEPIECKKWLENISLHNNIKIRYIG</sequence>
<dbReference type="GO" id="GO:0005829">
    <property type="term" value="C:cytosol"/>
    <property type="evidence" value="ECO:0007669"/>
    <property type="project" value="TreeGrafter"/>
</dbReference>
<dbReference type="GO" id="GO:0033786">
    <property type="term" value="F:heptose-1-phosphate adenylyltransferase activity"/>
    <property type="evidence" value="ECO:0007669"/>
    <property type="project" value="TreeGrafter"/>
</dbReference>
<dbReference type="PANTHER" id="PTHR46969">
    <property type="entry name" value="BIFUNCTIONAL PROTEIN HLDE"/>
    <property type="match status" value="1"/>
</dbReference>
<reference evidence="2 3" key="1">
    <citation type="submission" date="2018-01" db="EMBL/GenBank/DDBJ databases">
        <title>Draft genome sequences of clinical isolates and type strains of oral Veillonella including Veillonella infantum sp., nov.</title>
        <authorList>
            <person name="Mashima I."/>
            <person name="Liao Y.-C."/>
            <person name="Sabharwal A."/>
            <person name="Haase E.M."/>
            <person name="Nakazawa F."/>
            <person name="Scannapieco F.A."/>
        </authorList>
    </citation>
    <scope>NUCLEOTIDE SEQUENCE [LARGE SCALE GENOMIC DNA]</scope>
    <source>
        <strain evidence="2 3">Y6</strain>
    </source>
</reference>
<accession>A0A2S7ZNE8</accession>
<dbReference type="InterPro" id="IPR029056">
    <property type="entry name" value="Ribokinase-like"/>
</dbReference>
<gene>
    <name evidence="2" type="ORF">VTHSUH11_06750</name>
</gene>
<dbReference type="InterPro" id="IPR011611">
    <property type="entry name" value="PfkB_dom"/>
</dbReference>
<dbReference type="PANTHER" id="PTHR46969:SF1">
    <property type="entry name" value="BIFUNCTIONAL PROTEIN HLDE"/>
    <property type="match status" value="1"/>
</dbReference>
<evidence type="ECO:0000313" key="2">
    <source>
        <dbReference type="EMBL" id="PQL24677.1"/>
    </source>
</evidence>
<evidence type="ECO:0000259" key="1">
    <source>
        <dbReference type="Pfam" id="PF00294"/>
    </source>
</evidence>
<name>A0A2S7ZNE8_9FIRM</name>
<dbReference type="Pfam" id="PF00294">
    <property type="entry name" value="PfkB"/>
    <property type="match status" value="1"/>
</dbReference>
<organism evidence="2 3">
    <name type="scientific">Veillonella tobetsuensis</name>
    <dbReference type="NCBI Taxonomy" id="1110546"/>
    <lineage>
        <taxon>Bacteria</taxon>
        <taxon>Bacillati</taxon>
        <taxon>Bacillota</taxon>
        <taxon>Negativicutes</taxon>
        <taxon>Veillonellales</taxon>
        <taxon>Veillonellaceae</taxon>
        <taxon>Veillonella</taxon>
    </lineage>
</organism>
<dbReference type="AlphaFoldDB" id="A0A2S7ZNE8"/>
<evidence type="ECO:0000313" key="3">
    <source>
        <dbReference type="Proteomes" id="UP000238877"/>
    </source>
</evidence>
<feature type="domain" description="Carbohydrate kinase PfkB" evidence="1">
    <location>
        <begin position="47"/>
        <end position="294"/>
    </location>
</feature>
<dbReference type="RefSeq" id="WP_105093099.1">
    <property type="nucleotide sequence ID" value="NZ_PPDF01000012.1"/>
</dbReference>
<dbReference type="Gene3D" id="3.40.1190.20">
    <property type="match status" value="1"/>
</dbReference>
<dbReference type="GO" id="GO:0033785">
    <property type="term" value="F:heptose 7-phosphate kinase activity"/>
    <property type="evidence" value="ECO:0007669"/>
    <property type="project" value="TreeGrafter"/>
</dbReference>
<proteinExistence type="predicted"/>
<comment type="caution">
    <text evidence="2">The sequence shown here is derived from an EMBL/GenBank/DDBJ whole genome shotgun (WGS) entry which is preliminary data.</text>
</comment>
<dbReference type="SUPFAM" id="SSF53613">
    <property type="entry name" value="Ribokinase-like"/>
    <property type="match status" value="1"/>
</dbReference>
<protein>
    <recommendedName>
        <fullName evidence="1">Carbohydrate kinase PfkB domain-containing protein</fullName>
    </recommendedName>
</protein>
<dbReference type="Proteomes" id="UP000238877">
    <property type="component" value="Unassembled WGS sequence"/>
</dbReference>
<dbReference type="EMBL" id="PPDF01000012">
    <property type="protein sequence ID" value="PQL24677.1"/>
    <property type="molecule type" value="Genomic_DNA"/>
</dbReference>